<dbReference type="InterPro" id="IPR019534">
    <property type="entry name" value="DUF2452"/>
</dbReference>
<evidence type="ECO:0008006" key="3">
    <source>
        <dbReference type="Google" id="ProtNLM"/>
    </source>
</evidence>
<name>A0A382J7E4_9ZZZZ</name>
<evidence type="ECO:0000313" key="2">
    <source>
        <dbReference type="EMBL" id="SVC07990.1"/>
    </source>
</evidence>
<gene>
    <name evidence="2" type="ORF">METZ01_LOCUS260844</name>
</gene>
<proteinExistence type="predicted"/>
<evidence type="ECO:0000256" key="1">
    <source>
        <dbReference type="SAM" id="Coils"/>
    </source>
</evidence>
<protein>
    <recommendedName>
        <fullName evidence="3">DUF2452 domain-containing protein</fullName>
    </recommendedName>
</protein>
<reference evidence="2" key="1">
    <citation type="submission" date="2018-05" db="EMBL/GenBank/DDBJ databases">
        <authorList>
            <person name="Lanie J.A."/>
            <person name="Ng W.-L."/>
            <person name="Kazmierczak K.M."/>
            <person name="Andrzejewski T.M."/>
            <person name="Davidsen T.M."/>
            <person name="Wayne K.J."/>
            <person name="Tettelin H."/>
            <person name="Glass J.I."/>
            <person name="Rusch D."/>
            <person name="Podicherti R."/>
            <person name="Tsui H.-C.T."/>
            <person name="Winkler M.E."/>
        </authorList>
    </citation>
    <scope>NUCLEOTIDE SEQUENCE</scope>
</reference>
<keyword evidence="1" id="KW-0175">Coiled coil</keyword>
<dbReference type="AlphaFoldDB" id="A0A382J7E4"/>
<accession>A0A382J7E4</accession>
<dbReference type="EMBL" id="UINC01072387">
    <property type="protein sequence ID" value="SVC07990.1"/>
    <property type="molecule type" value="Genomic_DNA"/>
</dbReference>
<feature type="coiled-coil region" evidence="1">
    <location>
        <begin position="5"/>
        <end position="36"/>
    </location>
</feature>
<organism evidence="2">
    <name type="scientific">marine metagenome</name>
    <dbReference type="NCBI Taxonomy" id="408172"/>
    <lineage>
        <taxon>unclassified sequences</taxon>
        <taxon>metagenomes</taxon>
        <taxon>ecological metagenomes</taxon>
    </lineage>
</organism>
<dbReference type="Pfam" id="PF10504">
    <property type="entry name" value="DUF2452"/>
    <property type="match status" value="1"/>
</dbReference>
<sequence length="101" mass="11629">MTAMEHHANKQIESLKEQAKVLVKQAEEIKERVELAYLINNAKFGFKPVLLKTYYLYKKEETLILSLIAPTEWDSPYGECVAKVRQLGDSTWEKVKEDGKG</sequence>